<keyword evidence="3" id="KW-1185">Reference proteome</keyword>
<protein>
    <submittedName>
        <fullName evidence="2">DUF2459 domain-containing protein</fullName>
    </submittedName>
</protein>
<proteinExistence type="predicted"/>
<dbReference type="Pfam" id="PF09601">
    <property type="entry name" value="DUF2459"/>
    <property type="match status" value="1"/>
</dbReference>
<dbReference type="RefSeq" id="WP_378294842.1">
    <property type="nucleotide sequence ID" value="NZ_JBHULE010000035.1"/>
</dbReference>
<gene>
    <name evidence="2" type="ORF">ACFSR1_20110</name>
</gene>
<keyword evidence="1" id="KW-1133">Transmembrane helix</keyword>
<evidence type="ECO:0000256" key="1">
    <source>
        <dbReference type="SAM" id="Phobius"/>
    </source>
</evidence>
<reference evidence="3" key="1">
    <citation type="journal article" date="2019" name="Int. J. Syst. Evol. Microbiol.">
        <title>The Global Catalogue of Microorganisms (GCM) 10K type strain sequencing project: providing services to taxonomists for standard genome sequencing and annotation.</title>
        <authorList>
            <consortium name="The Broad Institute Genomics Platform"/>
            <consortium name="The Broad Institute Genome Sequencing Center for Infectious Disease"/>
            <person name="Wu L."/>
            <person name="Ma J."/>
        </authorList>
    </citation>
    <scope>NUCLEOTIDE SEQUENCE [LARGE SCALE GENOMIC DNA]</scope>
    <source>
        <strain evidence="3">KCTC 52274</strain>
    </source>
</reference>
<keyword evidence="1" id="KW-0812">Transmembrane</keyword>
<sequence length="216" mass="24839">MRFIKRILKYLGVILLIPATYFTVALLCSYIPVTPKTSNVEKNKSVYLATNGIHLEIIIPKTDMDASLLDGLKHTKKTQFLSFGWGDKTYYTKAATSLAFTNMNRFQAALLNTPSLMHVTRHTNIRDHWVEIEITAVQFKKLQTYINESFKTDTHHHKTVIPEISYGSTDNFYEANGSYNCLNTCNTWVNTAFKQSELKACLWTPFDFGLLRMHKK</sequence>
<evidence type="ECO:0000313" key="3">
    <source>
        <dbReference type="Proteomes" id="UP001597319"/>
    </source>
</evidence>
<feature type="transmembrane region" description="Helical" evidence="1">
    <location>
        <begin position="7"/>
        <end position="33"/>
    </location>
</feature>
<evidence type="ECO:0000313" key="2">
    <source>
        <dbReference type="EMBL" id="MFD2564993.1"/>
    </source>
</evidence>
<keyword evidence="1" id="KW-0472">Membrane</keyword>
<comment type="caution">
    <text evidence="2">The sequence shown here is derived from an EMBL/GenBank/DDBJ whole genome shotgun (WGS) entry which is preliminary data.</text>
</comment>
<dbReference type="EMBL" id="JBHULE010000035">
    <property type="protein sequence ID" value="MFD2564993.1"/>
    <property type="molecule type" value="Genomic_DNA"/>
</dbReference>
<name>A0ABW5LJD9_9FLAO</name>
<organism evidence="2 3">
    <name type="scientific">Aquimarina rubra</name>
    <dbReference type="NCBI Taxonomy" id="1920033"/>
    <lineage>
        <taxon>Bacteria</taxon>
        <taxon>Pseudomonadati</taxon>
        <taxon>Bacteroidota</taxon>
        <taxon>Flavobacteriia</taxon>
        <taxon>Flavobacteriales</taxon>
        <taxon>Flavobacteriaceae</taxon>
        <taxon>Aquimarina</taxon>
    </lineage>
</organism>
<dbReference type="Proteomes" id="UP001597319">
    <property type="component" value="Unassembled WGS sequence"/>
</dbReference>
<accession>A0ABW5LJD9</accession>
<dbReference type="InterPro" id="IPR011727">
    <property type="entry name" value="CHP02117"/>
</dbReference>